<keyword evidence="1" id="KW-1133">Transmembrane helix</keyword>
<dbReference type="STRING" id="28094.SAMN06295900_102198"/>
<proteinExistence type="predicted"/>
<evidence type="ECO:0000313" key="2">
    <source>
        <dbReference type="EMBL" id="SMF06094.1"/>
    </source>
</evidence>
<name>A0A1X7CZW8_TRICW</name>
<sequence length="434" mass="48446">MPTPYAESVYARLARAEDEVKQIRLAHMRWIANGLLAAVTLLYAMSVVFRASSPWWAYIGAFAEAAMVGALADWFAVTALFRHPLGLSFVPHTAIVPKNKDRIADNLGQFVQGEFFSTERITAVIKEAKPAARLARWMADERHAEMIGAMFVKLLGYGLTMLDDATVRAFLHKALAGRFGELDLSTLGGRILHGLTQDGRHQAVLDQMLAAASEYANDASVKRGIARFFAEKLPLYFRSLKDKTATFAIEKLVDMLGEALSEVERQPDHPLRVEFDRIIANWIERLQSDPDLREKIRHYQVQLASNDALTGYVDTLWKDISTWLNDDLRSNHSIVAKKLASVVAAIGATLQDDAGMQLVIDNQILLQVPPLLEGLRPKLAMFIASKMKEWKEHEVVQKLELNIGRDLQFIRLNGTLVGGCVGLGIHLLTMIGHR</sequence>
<feature type="transmembrane region" description="Helical" evidence="1">
    <location>
        <begin position="55"/>
        <end position="81"/>
    </location>
</feature>
<accession>A0A1X7CZW8</accession>
<gene>
    <name evidence="2" type="ORF">SAMN06295900_102198</name>
</gene>
<evidence type="ECO:0000313" key="3">
    <source>
        <dbReference type="Proteomes" id="UP000192911"/>
    </source>
</evidence>
<feature type="transmembrane region" description="Helical" evidence="1">
    <location>
        <begin position="30"/>
        <end position="49"/>
    </location>
</feature>
<keyword evidence="1" id="KW-0812">Transmembrane</keyword>
<dbReference type="InterPro" id="IPR007383">
    <property type="entry name" value="DUF445"/>
</dbReference>
<keyword evidence="1" id="KW-0472">Membrane</keyword>
<organism evidence="2 3">
    <name type="scientific">Trinickia caryophylli</name>
    <name type="common">Paraburkholderia caryophylli</name>
    <dbReference type="NCBI Taxonomy" id="28094"/>
    <lineage>
        <taxon>Bacteria</taxon>
        <taxon>Pseudomonadati</taxon>
        <taxon>Pseudomonadota</taxon>
        <taxon>Betaproteobacteria</taxon>
        <taxon>Burkholderiales</taxon>
        <taxon>Burkholderiaceae</taxon>
        <taxon>Trinickia</taxon>
    </lineage>
</organism>
<dbReference type="Proteomes" id="UP000192911">
    <property type="component" value="Unassembled WGS sequence"/>
</dbReference>
<dbReference type="PANTHER" id="PTHR38442">
    <property type="entry name" value="INNER MEMBRANE PROTEIN-RELATED"/>
    <property type="match status" value="1"/>
</dbReference>
<evidence type="ECO:0000256" key="1">
    <source>
        <dbReference type="SAM" id="Phobius"/>
    </source>
</evidence>
<dbReference type="RefSeq" id="WP_158243484.1">
    <property type="nucleotide sequence ID" value="NZ_BSQD01000002.1"/>
</dbReference>
<dbReference type="PANTHER" id="PTHR38442:SF1">
    <property type="entry name" value="INNER MEMBRANE PROTEIN"/>
    <property type="match status" value="1"/>
</dbReference>
<reference evidence="3" key="1">
    <citation type="submission" date="2017-04" db="EMBL/GenBank/DDBJ databases">
        <authorList>
            <person name="Varghese N."/>
            <person name="Submissions S."/>
        </authorList>
    </citation>
    <scope>NUCLEOTIDE SEQUENCE [LARGE SCALE GENOMIC DNA]</scope>
    <source>
        <strain evidence="3">Ballard 720</strain>
    </source>
</reference>
<protein>
    <submittedName>
        <fullName evidence="2">Uncharacterized membrane-anchored protein YjiN, DUF445 family</fullName>
    </submittedName>
</protein>
<dbReference type="AlphaFoldDB" id="A0A1X7CZW8"/>
<dbReference type="Pfam" id="PF04286">
    <property type="entry name" value="DUF445"/>
    <property type="match status" value="1"/>
</dbReference>
<dbReference type="GeneID" id="95552479"/>
<dbReference type="EMBL" id="FXAH01000002">
    <property type="protein sequence ID" value="SMF06094.1"/>
    <property type="molecule type" value="Genomic_DNA"/>
</dbReference>
<keyword evidence="3" id="KW-1185">Reference proteome</keyword>
<dbReference type="GO" id="GO:0005886">
    <property type="term" value="C:plasma membrane"/>
    <property type="evidence" value="ECO:0007669"/>
    <property type="project" value="TreeGrafter"/>
</dbReference>